<name>A0ACB7SBS5_HYAAI</name>
<organism evidence="1 2">
    <name type="scientific">Hyalomma asiaticum</name>
    <name type="common">Tick</name>
    <dbReference type="NCBI Taxonomy" id="266040"/>
    <lineage>
        <taxon>Eukaryota</taxon>
        <taxon>Metazoa</taxon>
        <taxon>Ecdysozoa</taxon>
        <taxon>Arthropoda</taxon>
        <taxon>Chelicerata</taxon>
        <taxon>Arachnida</taxon>
        <taxon>Acari</taxon>
        <taxon>Parasitiformes</taxon>
        <taxon>Ixodida</taxon>
        <taxon>Ixodoidea</taxon>
        <taxon>Ixodidae</taxon>
        <taxon>Hyalomminae</taxon>
        <taxon>Hyalomma</taxon>
    </lineage>
</organism>
<dbReference type="Proteomes" id="UP000821845">
    <property type="component" value="Chromosome 4"/>
</dbReference>
<dbReference type="EMBL" id="CM023484">
    <property type="protein sequence ID" value="KAH6932015.1"/>
    <property type="molecule type" value="Genomic_DNA"/>
</dbReference>
<evidence type="ECO:0000313" key="1">
    <source>
        <dbReference type="EMBL" id="KAH6932015.1"/>
    </source>
</evidence>
<proteinExistence type="predicted"/>
<protein>
    <submittedName>
        <fullName evidence="1">Uncharacterized protein</fullName>
    </submittedName>
</protein>
<accession>A0ACB7SBS5</accession>
<evidence type="ECO:0000313" key="2">
    <source>
        <dbReference type="Proteomes" id="UP000821845"/>
    </source>
</evidence>
<reference evidence="1" key="1">
    <citation type="submission" date="2020-05" db="EMBL/GenBank/DDBJ databases">
        <title>Large-scale comparative analyses of tick genomes elucidate their genetic diversity and vector capacities.</title>
        <authorList>
            <person name="Jia N."/>
            <person name="Wang J."/>
            <person name="Shi W."/>
            <person name="Du L."/>
            <person name="Sun Y."/>
            <person name="Zhan W."/>
            <person name="Jiang J."/>
            <person name="Wang Q."/>
            <person name="Zhang B."/>
            <person name="Ji P."/>
            <person name="Sakyi L.B."/>
            <person name="Cui X."/>
            <person name="Yuan T."/>
            <person name="Jiang B."/>
            <person name="Yang W."/>
            <person name="Lam T.T.-Y."/>
            <person name="Chang Q."/>
            <person name="Ding S."/>
            <person name="Wang X."/>
            <person name="Zhu J."/>
            <person name="Ruan X."/>
            <person name="Zhao L."/>
            <person name="Wei J."/>
            <person name="Que T."/>
            <person name="Du C."/>
            <person name="Cheng J."/>
            <person name="Dai P."/>
            <person name="Han X."/>
            <person name="Huang E."/>
            <person name="Gao Y."/>
            <person name="Liu J."/>
            <person name="Shao H."/>
            <person name="Ye R."/>
            <person name="Li L."/>
            <person name="Wei W."/>
            <person name="Wang X."/>
            <person name="Wang C."/>
            <person name="Yang T."/>
            <person name="Huo Q."/>
            <person name="Li W."/>
            <person name="Guo W."/>
            <person name="Chen H."/>
            <person name="Zhou L."/>
            <person name="Ni X."/>
            <person name="Tian J."/>
            <person name="Zhou Y."/>
            <person name="Sheng Y."/>
            <person name="Liu T."/>
            <person name="Pan Y."/>
            <person name="Xia L."/>
            <person name="Li J."/>
            <person name="Zhao F."/>
            <person name="Cao W."/>
        </authorList>
    </citation>
    <scope>NUCLEOTIDE SEQUENCE</scope>
    <source>
        <strain evidence="1">Hyas-2018</strain>
    </source>
</reference>
<gene>
    <name evidence="1" type="ORF">HPB50_002509</name>
</gene>
<comment type="caution">
    <text evidence="1">The sequence shown here is derived from an EMBL/GenBank/DDBJ whole genome shotgun (WGS) entry which is preliminary data.</text>
</comment>
<keyword evidence="2" id="KW-1185">Reference proteome</keyword>
<sequence length="60" mass="6572">MAGSSRAVKAAEEGRGFPYTSLPKDYRIILPPLPSGEPRSGLPLRYLPTESTTFECLSRC</sequence>